<dbReference type="EMBL" id="JAWZYT010002879">
    <property type="protein sequence ID" value="KAK4301373.1"/>
    <property type="molecule type" value="Genomic_DNA"/>
</dbReference>
<dbReference type="InterPro" id="IPR041577">
    <property type="entry name" value="RT_RNaseH_2"/>
</dbReference>
<dbReference type="SUPFAM" id="SSF56672">
    <property type="entry name" value="DNA/RNA polymerases"/>
    <property type="match status" value="1"/>
</dbReference>
<dbReference type="PANTHER" id="PTHR37984:SF5">
    <property type="entry name" value="PROTEIN NYNRIN-LIKE"/>
    <property type="match status" value="1"/>
</dbReference>
<dbReference type="AlphaFoldDB" id="A0AAE1P4K0"/>
<evidence type="ECO:0000256" key="2">
    <source>
        <dbReference type="ARBA" id="ARBA00023268"/>
    </source>
</evidence>
<dbReference type="FunFam" id="3.30.70.270:FF:000020">
    <property type="entry name" value="Transposon Tf2-6 polyprotein-like Protein"/>
    <property type="match status" value="1"/>
</dbReference>
<evidence type="ECO:0000313" key="5">
    <source>
        <dbReference type="Proteomes" id="UP001292094"/>
    </source>
</evidence>
<dbReference type="Proteomes" id="UP001292094">
    <property type="component" value="Unassembled WGS sequence"/>
</dbReference>
<evidence type="ECO:0000313" key="4">
    <source>
        <dbReference type="EMBL" id="KAK4301373.1"/>
    </source>
</evidence>
<sequence length="341" mass="38278">MRQELCRAEELADAHALMVDSWSRGGGKFVRPSPDSYFSRQVACAVTRSQAKLTESPSFLPSLNPPSFVPEDLINTNLSKKELITAQQRDPSLAKLIHIADDKPEGNTLPNYYHQDGFQMRAYRPPYHSDRDACWEEHLSRLNDLFQRLRDAGLTIHLRKLVFGRGTVTYLGHVVGGGRLRPKEANSRAILAFPIPRTRKEVMRFLGMVGYYRRFCVNFATIAAPLTQLTSPKAPFKWTVACEESFNKLKTFLTSKPVLKTPDFDQPCNLQVDASGVGVGAVILQPAVTSSILHPVAFFSAKLKPHQAKFSTIEKKALALILAIKKFECYVQTAPHKKRIL</sequence>
<keyword evidence="2" id="KW-0511">Multifunctional enzyme</keyword>
<reference evidence="4" key="1">
    <citation type="submission" date="2023-11" db="EMBL/GenBank/DDBJ databases">
        <title>Genome assemblies of two species of porcelain crab, Petrolisthes cinctipes and Petrolisthes manimaculis (Anomura: Porcellanidae).</title>
        <authorList>
            <person name="Angst P."/>
        </authorList>
    </citation>
    <scope>NUCLEOTIDE SEQUENCE</scope>
    <source>
        <strain evidence="4">PB745_02</strain>
        <tissue evidence="4">Gill</tissue>
    </source>
</reference>
<protein>
    <recommendedName>
        <fullName evidence="1">RNA-directed DNA polymerase</fullName>
        <ecNumber evidence="1">2.7.7.49</ecNumber>
    </recommendedName>
</protein>
<dbReference type="Pfam" id="PF17919">
    <property type="entry name" value="RT_RNaseH_2"/>
    <property type="match status" value="1"/>
</dbReference>
<comment type="caution">
    <text evidence="4">The sequence shown here is derived from an EMBL/GenBank/DDBJ whole genome shotgun (WGS) entry which is preliminary data.</text>
</comment>
<evidence type="ECO:0000256" key="1">
    <source>
        <dbReference type="ARBA" id="ARBA00012493"/>
    </source>
</evidence>
<gene>
    <name evidence="4" type="ORF">Pmani_026493</name>
</gene>
<dbReference type="InterPro" id="IPR050951">
    <property type="entry name" value="Retrovirus_Pol_polyprotein"/>
</dbReference>
<dbReference type="EC" id="2.7.7.49" evidence="1"/>
<proteinExistence type="predicted"/>
<feature type="domain" description="Reverse transcriptase/retrotransposon-derived protein RNase H-like" evidence="3">
    <location>
        <begin position="238"/>
        <end position="333"/>
    </location>
</feature>
<dbReference type="Gene3D" id="3.30.70.270">
    <property type="match status" value="2"/>
</dbReference>
<organism evidence="4 5">
    <name type="scientific">Petrolisthes manimaculis</name>
    <dbReference type="NCBI Taxonomy" id="1843537"/>
    <lineage>
        <taxon>Eukaryota</taxon>
        <taxon>Metazoa</taxon>
        <taxon>Ecdysozoa</taxon>
        <taxon>Arthropoda</taxon>
        <taxon>Crustacea</taxon>
        <taxon>Multicrustacea</taxon>
        <taxon>Malacostraca</taxon>
        <taxon>Eumalacostraca</taxon>
        <taxon>Eucarida</taxon>
        <taxon>Decapoda</taxon>
        <taxon>Pleocyemata</taxon>
        <taxon>Anomura</taxon>
        <taxon>Galatheoidea</taxon>
        <taxon>Porcellanidae</taxon>
        <taxon>Petrolisthes</taxon>
    </lineage>
</organism>
<dbReference type="InterPro" id="IPR043502">
    <property type="entry name" value="DNA/RNA_pol_sf"/>
</dbReference>
<dbReference type="InterPro" id="IPR043128">
    <property type="entry name" value="Rev_trsase/Diguanyl_cyclase"/>
</dbReference>
<keyword evidence="5" id="KW-1185">Reference proteome</keyword>
<accession>A0AAE1P4K0</accession>
<evidence type="ECO:0000259" key="3">
    <source>
        <dbReference type="Pfam" id="PF17919"/>
    </source>
</evidence>
<name>A0AAE1P4K0_9EUCA</name>
<dbReference type="GO" id="GO:0003964">
    <property type="term" value="F:RNA-directed DNA polymerase activity"/>
    <property type="evidence" value="ECO:0007669"/>
    <property type="project" value="UniProtKB-EC"/>
</dbReference>
<dbReference type="PANTHER" id="PTHR37984">
    <property type="entry name" value="PROTEIN CBG26694"/>
    <property type="match status" value="1"/>
</dbReference>